<keyword evidence="2" id="KW-0732">Signal</keyword>
<proteinExistence type="predicted"/>
<feature type="transmembrane region" description="Helical" evidence="1">
    <location>
        <begin position="268"/>
        <end position="290"/>
    </location>
</feature>
<dbReference type="EMBL" id="RBKS01000001">
    <property type="protein sequence ID" value="RKR74006.1"/>
    <property type="molecule type" value="Genomic_DNA"/>
</dbReference>
<gene>
    <name evidence="3" type="ORF">C8E83_1108</name>
</gene>
<keyword evidence="1" id="KW-0812">Transmembrane</keyword>
<dbReference type="Proteomes" id="UP000280008">
    <property type="component" value="Unassembled WGS sequence"/>
</dbReference>
<evidence type="ECO:0000313" key="4">
    <source>
        <dbReference type="Proteomes" id="UP000280008"/>
    </source>
</evidence>
<sequence length="296" mass="29978">MSRFVVIVAVAVLTLASLVGSATTAVAASSEKASTGLVQGAFIGKYVYTGVPTTWFSYGPNPTATAMAILASSQSGPPTRPVAEFTFPAPGTSGPIRPVSRPDLCLTSSYDTGSTAGKLTPCGTATGNAHQTFQIMPTGYIRVEGTGSMVLDYMLNFVSTGGPNQNAVTIDSSKLTPVPSPPAALTAQVMSIDGESMAAMVGGTGEPGATITITGPGDPITTTVADDGSWSANVPGLTDGENDLMATQTMGDDTQTAPLTVMIAPVPVVHPAVATTALLSLAALTLAVVVRRRRVT</sequence>
<dbReference type="GO" id="GO:0005975">
    <property type="term" value="P:carbohydrate metabolic process"/>
    <property type="evidence" value="ECO:0007669"/>
    <property type="project" value="UniProtKB-ARBA"/>
</dbReference>
<keyword evidence="1" id="KW-1133">Transmembrane helix</keyword>
<dbReference type="SUPFAM" id="SSF50370">
    <property type="entry name" value="Ricin B-like lectins"/>
    <property type="match status" value="1"/>
</dbReference>
<accession>A0A495IG11</accession>
<protein>
    <recommendedName>
        <fullName evidence="5">Bacterial Ig domain-containing protein</fullName>
    </recommendedName>
</protein>
<dbReference type="AlphaFoldDB" id="A0A495IG11"/>
<evidence type="ECO:0000256" key="2">
    <source>
        <dbReference type="SAM" id="SignalP"/>
    </source>
</evidence>
<evidence type="ECO:0008006" key="5">
    <source>
        <dbReference type="Google" id="ProtNLM"/>
    </source>
</evidence>
<keyword evidence="1" id="KW-0472">Membrane</keyword>
<dbReference type="RefSeq" id="WP_121368798.1">
    <property type="nucleotide sequence ID" value="NZ_RBKS01000001.1"/>
</dbReference>
<feature type="chain" id="PRO_5019802173" description="Bacterial Ig domain-containing protein" evidence="2">
    <location>
        <begin position="28"/>
        <end position="296"/>
    </location>
</feature>
<keyword evidence="4" id="KW-1185">Reference proteome</keyword>
<organism evidence="3 4">
    <name type="scientific">Frondihabitans australicus</name>
    <dbReference type="NCBI Taxonomy" id="386892"/>
    <lineage>
        <taxon>Bacteria</taxon>
        <taxon>Bacillati</taxon>
        <taxon>Actinomycetota</taxon>
        <taxon>Actinomycetes</taxon>
        <taxon>Micrococcales</taxon>
        <taxon>Microbacteriaceae</taxon>
        <taxon>Frondihabitans</taxon>
    </lineage>
</organism>
<evidence type="ECO:0000313" key="3">
    <source>
        <dbReference type="EMBL" id="RKR74006.1"/>
    </source>
</evidence>
<feature type="signal peptide" evidence="2">
    <location>
        <begin position="1"/>
        <end position="27"/>
    </location>
</feature>
<dbReference type="InterPro" id="IPR035992">
    <property type="entry name" value="Ricin_B-like_lectins"/>
</dbReference>
<reference evidence="3 4" key="1">
    <citation type="submission" date="2018-10" db="EMBL/GenBank/DDBJ databases">
        <title>Sequencing the genomes of 1000 actinobacteria strains.</title>
        <authorList>
            <person name="Klenk H.-P."/>
        </authorList>
    </citation>
    <scope>NUCLEOTIDE SEQUENCE [LARGE SCALE GENOMIC DNA]</scope>
    <source>
        <strain evidence="3 4">DSM 17894</strain>
    </source>
</reference>
<name>A0A495IG11_9MICO</name>
<dbReference type="Gene3D" id="2.60.40.10">
    <property type="entry name" value="Immunoglobulins"/>
    <property type="match status" value="1"/>
</dbReference>
<dbReference type="InterPro" id="IPR013783">
    <property type="entry name" value="Ig-like_fold"/>
</dbReference>
<evidence type="ECO:0000256" key="1">
    <source>
        <dbReference type="SAM" id="Phobius"/>
    </source>
</evidence>
<comment type="caution">
    <text evidence="3">The sequence shown here is derived from an EMBL/GenBank/DDBJ whole genome shotgun (WGS) entry which is preliminary data.</text>
</comment>